<feature type="transmembrane region" description="Helical" evidence="6">
    <location>
        <begin position="275"/>
        <end position="295"/>
    </location>
</feature>
<dbReference type="PANTHER" id="PTHR42709">
    <property type="entry name" value="ALKALINE PHOSPHATASE LIKE PROTEIN"/>
    <property type="match status" value="1"/>
</dbReference>
<dbReference type="Proteomes" id="UP000029492">
    <property type="component" value="Chromosome"/>
</dbReference>
<dbReference type="InterPro" id="IPR051311">
    <property type="entry name" value="DedA_domain"/>
</dbReference>
<evidence type="ECO:0000313" key="8">
    <source>
        <dbReference type="EMBL" id="AIQ89155.1"/>
    </source>
</evidence>
<feature type="transmembrane region" description="Helical" evidence="6">
    <location>
        <begin position="55"/>
        <end position="76"/>
    </location>
</feature>
<keyword evidence="3 6" id="KW-0812">Transmembrane</keyword>
<feature type="domain" description="VTT" evidence="7">
    <location>
        <begin position="35"/>
        <end position="157"/>
    </location>
</feature>
<feature type="transmembrane region" description="Helical" evidence="6">
    <location>
        <begin position="174"/>
        <end position="192"/>
    </location>
</feature>
<gene>
    <name evidence="8" type="ORF">MOC_1400</name>
</gene>
<feature type="transmembrane region" description="Helical" evidence="6">
    <location>
        <begin position="141"/>
        <end position="162"/>
    </location>
</feature>
<keyword evidence="2" id="KW-1003">Cell membrane</keyword>
<dbReference type="HOGENOM" id="CLU_787109_0_0_5"/>
<protein>
    <submittedName>
        <fullName evidence="8">Membrane-associated protein-like protein</fullName>
    </submittedName>
</protein>
<dbReference type="AlphaFoldDB" id="A0A089NRI5"/>
<dbReference type="Pfam" id="PF09335">
    <property type="entry name" value="VTT_dom"/>
    <property type="match status" value="1"/>
</dbReference>
<dbReference type="EMBL" id="CP003811">
    <property type="protein sequence ID" value="AIQ89155.1"/>
    <property type="molecule type" value="Genomic_DNA"/>
</dbReference>
<evidence type="ECO:0000256" key="1">
    <source>
        <dbReference type="ARBA" id="ARBA00004651"/>
    </source>
</evidence>
<evidence type="ECO:0000256" key="2">
    <source>
        <dbReference type="ARBA" id="ARBA00022475"/>
    </source>
</evidence>
<evidence type="ECO:0000256" key="5">
    <source>
        <dbReference type="ARBA" id="ARBA00023136"/>
    </source>
</evidence>
<dbReference type="STRING" id="693986.MOC_1400"/>
<sequence>MSFLHDLPIADLIAHYGYLAIFVIITLESAGLPLPGETVLLTSAAYAGSTGNINIAVVVAIAATAAILGDNAGYWVGRRWGLPLLLRKGHLIGLDHGRLKLGQYLFRRHGGKIVFFGRFTAMLRAYAAVLAGVNKLDARRFFAFNALGGVAWASIMGFGAYLCGRSIENVMGPVGLGLLAFVLMGAVALWLFMRRHEARLMVAAEAAIPGPLAEVPDGTAPQAAPLARDDDAARRDRIQADFADQVEALLTQREAGRSETGLDAIVPPRRRALPLWFKIPALIVASAVGMTLVSWHDGVTGGFYGRLVGHVGILGAALILVVPVVLLIVVGWRLTGPGAAPDTAEGTAGALA</sequence>
<reference evidence="8 9" key="1">
    <citation type="journal article" date="2014" name="PLoS ONE">
        <title>Genome Information of Methylobacterium oryzae, a Plant-Probiotic Methylotroph in the Phyllosphere.</title>
        <authorList>
            <person name="Kwak M.J."/>
            <person name="Jeong H."/>
            <person name="Madhaiyan M."/>
            <person name="Lee Y."/>
            <person name="Sa T.M."/>
            <person name="Oh T.K."/>
            <person name="Kim J.F."/>
        </authorList>
    </citation>
    <scope>NUCLEOTIDE SEQUENCE [LARGE SCALE GENOMIC DNA]</scope>
    <source>
        <strain evidence="8 9">CBMB20</strain>
    </source>
</reference>
<evidence type="ECO:0000259" key="7">
    <source>
        <dbReference type="Pfam" id="PF09335"/>
    </source>
</evidence>
<evidence type="ECO:0000256" key="4">
    <source>
        <dbReference type="ARBA" id="ARBA00022989"/>
    </source>
</evidence>
<evidence type="ECO:0000256" key="6">
    <source>
        <dbReference type="SAM" id="Phobius"/>
    </source>
</evidence>
<evidence type="ECO:0000256" key="3">
    <source>
        <dbReference type="ARBA" id="ARBA00022692"/>
    </source>
</evidence>
<dbReference type="PANTHER" id="PTHR42709:SF6">
    <property type="entry name" value="UNDECAPRENYL PHOSPHATE TRANSPORTER A"/>
    <property type="match status" value="1"/>
</dbReference>
<dbReference type="eggNOG" id="COG0586">
    <property type="taxonomic scope" value="Bacteria"/>
</dbReference>
<comment type="subcellular location">
    <subcellularLocation>
        <location evidence="1">Cell membrane</location>
        <topology evidence="1">Multi-pass membrane protein</topology>
    </subcellularLocation>
</comment>
<keyword evidence="9" id="KW-1185">Reference proteome</keyword>
<dbReference type="KEGG" id="mor:MOC_1400"/>
<dbReference type="InterPro" id="IPR032816">
    <property type="entry name" value="VTT_dom"/>
</dbReference>
<name>A0A089NRI5_9HYPH</name>
<dbReference type="GO" id="GO:0005886">
    <property type="term" value="C:plasma membrane"/>
    <property type="evidence" value="ECO:0007669"/>
    <property type="project" value="UniProtKB-SubCell"/>
</dbReference>
<feature type="transmembrane region" description="Helical" evidence="6">
    <location>
        <begin position="12"/>
        <end position="34"/>
    </location>
</feature>
<feature type="transmembrane region" description="Helical" evidence="6">
    <location>
        <begin position="307"/>
        <end position="330"/>
    </location>
</feature>
<proteinExistence type="predicted"/>
<keyword evidence="4 6" id="KW-1133">Transmembrane helix</keyword>
<evidence type="ECO:0000313" key="9">
    <source>
        <dbReference type="Proteomes" id="UP000029492"/>
    </source>
</evidence>
<accession>A0A089NRI5</accession>
<keyword evidence="5 6" id="KW-0472">Membrane</keyword>
<organism evidence="8 9">
    <name type="scientific">Methylobacterium oryzae CBMB20</name>
    <dbReference type="NCBI Taxonomy" id="693986"/>
    <lineage>
        <taxon>Bacteria</taxon>
        <taxon>Pseudomonadati</taxon>
        <taxon>Pseudomonadota</taxon>
        <taxon>Alphaproteobacteria</taxon>
        <taxon>Hyphomicrobiales</taxon>
        <taxon>Methylobacteriaceae</taxon>
        <taxon>Methylobacterium</taxon>
    </lineage>
</organism>